<accession>A0AAF0ENX8</accession>
<proteinExistence type="predicted"/>
<feature type="compositionally biased region" description="Basic and acidic residues" evidence="2">
    <location>
        <begin position="21"/>
        <end position="30"/>
    </location>
</feature>
<evidence type="ECO:0000256" key="1">
    <source>
        <dbReference type="SAM" id="Coils"/>
    </source>
</evidence>
<evidence type="ECO:0000313" key="4">
    <source>
        <dbReference type="Proteomes" id="UP001213623"/>
    </source>
</evidence>
<gene>
    <name evidence="3" type="ORF">MNAN1_000492</name>
</gene>
<feature type="compositionally biased region" description="Basic and acidic residues" evidence="2">
    <location>
        <begin position="676"/>
        <end position="689"/>
    </location>
</feature>
<dbReference type="AlphaFoldDB" id="A0AAF0ENX8"/>
<feature type="compositionally biased region" description="Low complexity" evidence="2">
    <location>
        <begin position="42"/>
        <end position="54"/>
    </location>
</feature>
<feature type="compositionally biased region" description="Polar residues" evidence="2">
    <location>
        <begin position="175"/>
        <end position="227"/>
    </location>
</feature>
<dbReference type="EMBL" id="CP119892">
    <property type="protein sequence ID" value="WFD25532.1"/>
    <property type="molecule type" value="Genomic_DNA"/>
</dbReference>
<feature type="compositionally biased region" description="Low complexity" evidence="2">
    <location>
        <begin position="656"/>
        <end position="668"/>
    </location>
</feature>
<protein>
    <submittedName>
        <fullName evidence="3">Uncharacterized protein</fullName>
    </submittedName>
</protein>
<feature type="region of interest" description="Disordered" evidence="2">
    <location>
        <begin position="400"/>
        <end position="515"/>
    </location>
</feature>
<name>A0AAF0ENX8_9BASI</name>
<feature type="compositionally biased region" description="Basic and acidic residues" evidence="2">
    <location>
        <begin position="1"/>
        <end position="12"/>
    </location>
</feature>
<feature type="compositionally biased region" description="Basic and acidic residues" evidence="2">
    <location>
        <begin position="460"/>
        <end position="472"/>
    </location>
</feature>
<evidence type="ECO:0000313" key="3">
    <source>
        <dbReference type="EMBL" id="WFD25532.1"/>
    </source>
</evidence>
<keyword evidence="4" id="KW-1185">Reference proteome</keyword>
<feature type="region of interest" description="Disordered" evidence="2">
    <location>
        <begin position="653"/>
        <end position="697"/>
    </location>
</feature>
<feature type="coiled-coil region" evidence="1">
    <location>
        <begin position="533"/>
        <end position="620"/>
    </location>
</feature>
<keyword evidence="1" id="KW-0175">Coiled coil</keyword>
<feature type="region of interest" description="Disordered" evidence="2">
    <location>
        <begin position="1"/>
        <end position="299"/>
    </location>
</feature>
<sequence>MDDRAAKAERARKQLRKHREALRWKRESRILEGGAPPATSSPVEAPVPRSAPVEAPVPPAVAPVPATEPAEKETFASELWSQDAHAQEAEYEALFMPANTDSEPAPVTDLFASQAGEQTEPWAPRNDQQEDVSAPPPTDANDMSASQALESADLFAQPNDQKDEWAPQAKEQDDSCSQPSTAQGDLFPQSSTAQEDLFPQSSTAQEDLFPQPSTVQDDLFPQPSTVQDDLFAPPSTDQGDPFVQDTQQADLFAPESADHRDLFAPESTDQGDLFAPPPSDQDHASVSAPSAELFSHDPPRRSRFMEYLLAPSPQRPTAMDNYAASMEASMDQDREAAALFPTEDREPELGEPTYDLYGQSYDAAYQDPYEDQRYHGDQDPAAYDPMNQAHYGYEGYAYEDTYDNHAPQPGDTDPYPPYHDNGASTDTYGPGVDAFDPERMLDTMTDPAGSLSDSRTLDPIPEHQSDESREAEYGVETTQEEAPLEPAAHESVPSLPVDDLFASHGTESWKENAEPVPSDAFALEEAPFEDQPAEGLEAKLAEALARLETLVTECQTLVDAKEALTAQLDTQRMELEQCRQELADAHEQRLASERANADRMSELQREHQEAIQTLQSEHRAAMEALARRLEADAGPHAPTMQERRLSALVRAHKRSATTSLSSSRMSLAGAEAGEFLPRRQPSEKPRMRPDAALTPVQAHQRKASLQMLRARMASDAQDGVPAPAPPTSTLSIVQDQHRVASAVQDQVEMARTHSHQFSQDALLFCSSCEGDLIIV</sequence>
<organism evidence="3 4">
    <name type="scientific">Malassezia nana</name>
    <dbReference type="NCBI Taxonomy" id="180528"/>
    <lineage>
        <taxon>Eukaryota</taxon>
        <taxon>Fungi</taxon>
        <taxon>Dikarya</taxon>
        <taxon>Basidiomycota</taxon>
        <taxon>Ustilaginomycotina</taxon>
        <taxon>Malasseziomycetes</taxon>
        <taxon>Malasseziales</taxon>
        <taxon>Malasseziaceae</taxon>
        <taxon>Malassezia</taxon>
    </lineage>
</organism>
<evidence type="ECO:0000256" key="2">
    <source>
        <dbReference type="SAM" id="MobiDB-lite"/>
    </source>
</evidence>
<reference evidence="3" key="1">
    <citation type="submission" date="2023-03" db="EMBL/GenBank/DDBJ databases">
        <title>Mating type loci evolution in Malassezia.</title>
        <authorList>
            <person name="Coelho M.A."/>
        </authorList>
    </citation>
    <scope>NUCLEOTIDE SEQUENCE</scope>
    <source>
        <strain evidence="3">CBS 9557</strain>
    </source>
</reference>
<dbReference type="Proteomes" id="UP001213623">
    <property type="component" value="Chromosome 1"/>
</dbReference>
<feature type="compositionally biased region" description="Basic and acidic residues" evidence="2">
    <location>
        <begin position="160"/>
        <end position="173"/>
    </location>
</feature>